<dbReference type="InterPro" id="IPR021458">
    <property type="entry name" value="Rv0495c"/>
</dbReference>
<reference evidence="2 3" key="1">
    <citation type="submission" date="2021-03" db="EMBL/GenBank/DDBJ databases">
        <title>Isolation and description of Capnocytophaga bilenii sp. nov., a novel Capnocytophaga species, isolated from a gingivitis subject.</title>
        <authorList>
            <person name="Antezack A."/>
            <person name="Monnet-Corti V."/>
            <person name="La Scola B."/>
        </authorList>
    </citation>
    <scope>NUCLEOTIDE SEQUENCE [LARGE SCALE GENOMIC DNA]</scope>
    <source>
        <strain evidence="2 3">Marseille-Q4570</strain>
    </source>
</reference>
<proteinExistence type="inferred from homology"/>
<comment type="caution">
    <text evidence="2">The sequence shown here is derived from an EMBL/GenBank/DDBJ whole genome shotgun (WGS) entry which is preliminary data.</text>
</comment>
<comment type="similarity">
    <text evidence="1">Belongs to the Rv0495c family.</text>
</comment>
<organism evidence="2 3">
    <name type="scientific">Capnocytophaga bilenii</name>
    <dbReference type="NCBI Taxonomy" id="2819369"/>
    <lineage>
        <taxon>Bacteria</taxon>
        <taxon>Pseudomonadati</taxon>
        <taxon>Bacteroidota</taxon>
        <taxon>Flavobacteriia</taxon>
        <taxon>Flavobacteriales</taxon>
        <taxon>Flavobacteriaceae</taxon>
        <taxon>Capnocytophaga</taxon>
    </lineage>
</organism>
<protein>
    <submittedName>
        <fullName evidence="2">DUF3109 family protein</fullName>
    </submittedName>
</protein>
<gene>
    <name evidence="2" type="ORF">J4N46_07840</name>
</gene>
<accession>A0ABS3PYC7</accession>
<evidence type="ECO:0000256" key="1">
    <source>
        <dbReference type="ARBA" id="ARBA00093770"/>
    </source>
</evidence>
<keyword evidence="3" id="KW-1185">Reference proteome</keyword>
<dbReference type="Proteomes" id="UP000681610">
    <property type="component" value="Unassembled WGS sequence"/>
</dbReference>
<sequence>MIQIADTIISEDIIENDFVCNLNACKGACCIEGDAGAPVDENELEIMEQIYPAVAPYLTEEGRAAIDAQGVYIKGSDGEWETPLINGGECAYVIRNEKGWALCAIEQAYNDKKIGWKKPISCHLYPIRLQEYTSFTAANYHRWHPICDDACTLGKELQVPIYKFVKEALIRKFGSQWYEELELIAAHLKDKKIKK</sequence>
<dbReference type="RefSeq" id="WP_009414607.1">
    <property type="nucleotide sequence ID" value="NZ_JAGDYP010000005.1"/>
</dbReference>
<name>A0ABS3PYC7_9FLAO</name>
<dbReference type="EMBL" id="JAGDYP010000005">
    <property type="protein sequence ID" value="MBO1884332.1"/>
    <property type="molecule type" value="Genomic_DNA"/>
</dbReference>
<evidence type="ECO:0000313" key="3">
    <source>
        <dbReference type="Proteomes" id="UP000681610"/>
    </source>
</evidence>
<evidence type="ECO:0000313" key="2">
    <source>
        <dbReference type="EMBL" id="MBO1884332.1"/>
    </source>
</evidence>
<dbReference type="Pfam" id="PF11307">
    <property type="entry name" value="DUF3109"/>
    <property type="match status" value="1"/>
</dbReference>